<organism evidence="2 3">
    <name type="scientific">Sphingomonas morindae</name>
    <dbReference type="NCBI Taxonomy" id="1541170"/>
    <lineage>
        <taxon>Bacteria</taxon>
        <taxon>Pseudomonadati</taxon>
        <taxon>Pseudomonadota</taxon>
        <taxon>Alphaproteobacteria</taxon>
        <taxon>Sphingomonadales</taxon>
        <taxon>Sphingomonadaceae</taxon>
        <taxon>Sphingomonas</taxon>
    </lineage>
</organism>
<name>A0ABY4X459_9SPHN</name>
<accession>A0ABY4X459</accession>
<feature type="transmembrane region" description="Helical" evidence="1">
    <location>
        <begin position="31"/>
        <end position="48"/>
    </location>
</feature>
<keyword evidence="3" id="KW-1185">Reference proteome</keyword>
<gene>
    <name evidence="2" type="ORF">LHA26_09860</name>
</gene>
<dbReference type="EMBL" id="CP084930">
    <property type="protein sequence ID" value="USI71640.1"/>
    <property type="molecule type" value="Genomic_DNA"/>
</dbReference>
<dbReference type="RefSeq" id="WP_252165453.1">
    <property type="nucleotide sequence ID" value="NZ_CP084930.1"/>
</dbReference>
<sequence>MMRLVFITAPIGALIGWAAVAAALAGDAWLAWSLIAASLFCMAAPWLFDDAEQDEPAADEQVLGDMVLQAGPQGPELA</sequence>
<protein>
    <submittedName>
        <fullName evidence="2">Uncharacterized protein</fullName>
    </submittedName>
</protein>
<proteinExistence type="predicted"/>
<evidence type="ECO:0000256" key="1">
    <source>
        <dbReference type="SAM" id="Phobius"/>
    </source>
</evidence>
<dbReference type="Proteomes" id="UP001056937">
    <property type="component" value="Chromosome 1"/>
</dbReference>
<reference evidence="2" key="1">
    <citation type="journal article" date="2022" name="Toxins">
        <title>Genomic Analysis of Sphingopyxis sp. USTB-05 for Biodegrading Cyanobacterial Hepatotoxins.</title>
        <authorList>
            <person name="Liu C."/>
            <person name="Xu Q."/>
            <person name="Zhao Z."/>
            <person name="Zhang H."/>
            <person name="Liu X."/>
            <person name="Yin C."/>
            <person name="Liu Y."/>
            <person name="Yan H."/>
        </authorList>
    </citation>
    <scope>NUCLEOTIDE SEQUENCE</scope>
    <source>
        <strain evidence="2">NBD5</strain>
    </source>
</reference>
<evidence type="ECO:0000313" key="2">
    <source>
        <dbReference type="EMBL" id="USI71640.1"/>
    </source>
</evidence>
<keyword evidence="1" id="KW-1133">Transmembrane helix</keyword>
<evidence type="ECO:0000313" key="3">
    <source>
        <dbReference type="Proteomes" id="UP001056937"/>
    </source>
</evidence>
<keyword evidence="1" id="KW-0472">Membrane</keyword>
<keyword evidence="1" id="KW-0812">Transmembrane</keyword>